<reference evidence="2 3" key="1">
    <citation type="journal article" date="2015" name="Mol. Plant Microbe Interact.">
        <title>Genome, transcriptome, and functional analyses of Penicillium expansum provide new insights into secondary metabolism and pathogenicity.</title>
        <authorList>
            <person name="Ballester A.R."/>
            <person name="Marcet-Houben M."/>
            <person name="Levin E."/>
            <person name="Sela N."/>
            <person name="Selma-Lazaro C."/>
            <person name="Carmona L."/>
            <person name="Wisniewski M."/>
            <person name="Droby S."/>
            <person name="Gonzalez-Candelas L."/>
            <person name="Gabaldon T."/>
        </authorList>
    </citation>
    <scope>NUCLEOTIDE SEQUENCE [LARGE SCALE GENOMIC DNA]</scope>
    <source>
        <strain evidence="2 3">PHI-1</strain>
    </source>
</reference>
<accession>A0A0A2LDJ8</accession>
<feature type="transmembrane region" description="Helical" evidence="1">
    <location>
        <begin position="33"/>
        <end position="56"/>
    </location>
</feature>
<proteinExistence type="predicted"/>
<protein>
    <submittedName>
        <fullName evidence="2">Uncharacterized protein</fullName>
    </submittedName>
</protein>
<keyword evidence="1" id="KW-0472">Membrane</keyword>
<dbReference type="AlphaFoldDB" id="A0A0A2LDJ8"/>
<keyword evidence="1" id="KW-0812">Transmembrane</keyword>
<name>A0A0A2LDJ8_PENIT</name>
<keyword evidence="1" id="KW-1133">Transmembrane helix</keyword>
<evidence type="ECO:0000256" key="1">
    <source>
        <dbReference type="SAM" id="Phobius"/>
    </source>
</evidence>
<feature type="transmembrane region" description="Helical" evidence="1">
    <location>
        <begin position="7"/>
        <end position="27"/>
    </location>
</feature>
<organism evidence="2 3">
    <name type="scientific">Penicillium italicum</name>
    <name type="common">Blue mold</name>
    <dbReference type="NCBI Taxonomy" id="40296"/>
    <lineage>
        <taxon>Eukaryota</taxon>
        <taxon>Fungi</taxon>
        <taxon>Dikarya</taxon>
        <taxon>Ascomycota</taxon>
        <taxon>Pezizomycotina</taxon>
        <taxon>Eurotiomycetes</taxon>
        <taxon>Eurotiomycetidae</taxon>
        <taxon>Eurotiales</taxon>
        <taxon>Aspergillaceae</taxon>
        <taxon>Penicillium</taxon>
    </lineage>
</organism>
<keyword evidence="3" id="KW-1185">Reference proteome</keyword>
<comment type="caution">
    <text evidence="2">The sequence shown here is derived from an EMBL/GenBank/DDBJ whole genome shotgun (WGS) entry which is preliminary data.</text>
</comment>
<evidence type="ECO:0000313" key="2">
    <source>
        <dbReference type="EMBL" id="KGO74690.1"/>
    </source>
</evidence>
<dbReference type="EMBL" id="JQGA01000588">
    <property type="protein sequence ID" value="KGO74690.1"/>
    <property type="molecule type" value="Genomic_DNA"/>
</dbReference>
<gene>
    <name evidence="2" type="ORF">PITC_082990</name>
</gene>
<sequence length="135" mass="15532">MQENGELYFWQVIFLFVCFCIVLLFLYSYRSSYFFVPSSSIAIGLLLCFFPSLLLLTISPQIVHRLLYLLAEWPAPKVLRACLTLYRGTTALVRAVSTPVDPNSSCARHKYLIEGIHHTYAFLIIIHIKYVHTAI</sequence>
<evidence type="ECO:0000313" key="3">
    <source>
        <dbReference type="Proteomes" id="UP000030104"/>
    </source>
</evidence>
<dbReference type="Proteomes" id="UP000030104">
    <property type="component" value="Unassembled WGS sequence"/>
</dbReference>
<dbReference type="HOGENOM" id="CLU_1886466_0_0_1"/>